<feature type="repeat" description="WD" evidence="3">
    <location>
        <begin position="301"/>
        <end position="333"/>
    </location>
</feature>
<protein>
    <recommendedName>
        <fullName evidence="7">DDB1- and CUL4-associated factor 8-like</fullName>
    </recommendedName>
</protein>
<dbReference type="GO" id="GO:0005737">
    <property type="term" value="C:cytoplasm"/>
    <property type="evidence" value="ECO:0007669"/>
    <property type="project" value="TreeGrafter"/>
</dbReference>
<dbReference type="InterPro" id="IPR001680">
    <property type="entry name" value="WD40_rpt"/>
</dbReference>
<feature type="compositionally biased region" description="Basic and acidic residues" evidence="4">
    <location>
        <begin position="174"/>
        <end position="183"/>
    </location>
</feature>
<dbReference type="InterPro" id="IPR015943">
    <property type="entry name" value="WD40/YVTN_repeat-like_dom_sf"/>
</dbReference>
<organism evidence="5 6">
    <name type="scientific">Megalurothrips usitatus</name>
    <name type="common">bean blossom thrips</name>
    <dbReference type="NCBI Taxonomy" id="439358"/>
    <lineage>
        <taxon>Eukaryota</taxon>
        <taxon>Metazoa</taxon>
        <taxon>Ecdysozoa</taxon>
        <taxon>Arthropoda</taxon>
        <taxon>Hexapoda</taxon>
        <taxon>Insecta</taxon>
        <taxon>Pterygota</taxon>
        <taxon>Neoptera</taxon>
        <taxon>Paraneoptera</taxon>
        <taxon>Thysanoptera</taxon>
        <taxon>Terebrantia</taxon>
        <taxon>Thripoidea</taxon>
        <taxon>Thripidae</taxon>
        <taxon>Megalurothrips</taxon>
    </lineage>
</organism>
<evidence type="ECO:0000313" key="6">
    <source>
        <dbReference type="Proteomes" id="UP001075354"/>
    </source>
</evidence>
<dbReference type="Proteomes" id="UP001075354">
    <property type="component" value="Chromosome 6"/>
</dbReference>
<gene>
    <name evidence="5" type="ORF">ONE63_008288</name>
</gene>
<dbReference type="AlphaFoldDB" id="A0AAV7XPU2"/>
<dbReference type="PROSITE" id="PS50082">
    <property type="entry name" value="WD_REPEATS_2"/>
    <property type="match status" value="1"/>
</dbReference>
<feature type="compositionally biased region" description="Basic and acidic residues" evidence="4">
    <location>
        <begin position="233"/>
        <end position="246"/>
    </location>
</feature>
<keyword evidence="6" id="KW-1185">Reference proteome</keyword>
<comment type="caution">
    <text evidence="5">The sequence shown here is derived from an EMBL/GenBank/DDBJ whole genome shotgun (WGS) entry which is preliminary data.</text>
</comment>
<feature type="compositionally biased region" description="Basic and acidic residues" evidence="4">
    <location>
        <begin position="1"/>
        <end position="18"/>
    </location>
</feature>
<dbReference type="EMBL" id="JAPTSV010000006">
    <property type="protein sequence ID" value="KAJ1526708.1"/>
    <property type="molecule type" value="Genomic_DNA"/>
</dbReference>
<dbReference type="GO" id="GO:0080008">
    <property type="term" value="C:Cul4-RING E3 ubiquitin ligase complex"/>
    <property type="evidence" value="ECO:0007669"/>
    <property type="project" value="TreeGrafter"/>
</dbReference>
<evidence type="ECO:0008006" key="7">
    <source>
        <dbReference type="Google" id="ProtNLM"/>
    </source>
</evidence>
<dbReference type="SUPFAM" id="SSF50978">
    <property type="entry name" value="WD40 repeat-like"/>
    <property type="match status" value="1"/>
</dbReference>
<reference evidence="5" key="1">
    <citation type="submission" date="2022-12" db="EMBL/GenBank/DDBJ databases">
        <title>Chromosome-level genome assembly of the bean flower thrips Megalurothrips usitatus.</title>
        <authorList>
            <person name="Ma L."/>
            <person name="Liu Q."/>
            <person name="Li H."/>
            <person name="Cai W."/>
        </authorList>
    </citation>
    <scope>NUCLEOTIDE SEQUENCE</scope>
    <source>
        <strain evidence="5">Cailab_2022a</strain>
    </source>
</reference>
<feature type="region of interest" description="Disordered" evidence="4">
    <location>
        <begin position="1"/>
        <end position="188"/>
    </location>
</feature>
<feature type="compositionally biased region" description="Acidic residues" evidence="4">
    <location>
        <begin position="220"/>
        <end position="232"/>
    </location>
</feature>
<dbReference type="InterPro" id="IPR045151">
    <property type="entry name" value="DCAF8"/>
</dbReference>
<feature type="compositionally biased region" description="Basic residues" evidence="4">
    <location>
        <begin position="135"/>
        <end position="149"/>
    </location>
</feature>
<sequence length="699" mass="77698">MASSRDEKGSREVEELNNKESNPSLTQHVGDQNLQAAVNDAVRPGTECKDQNGEQLAAVAGPSNSNLGLGEAGTPGEEPKTRKRERCEDDDESECEERKRHEDEGTLMTAGGNDVAEDVGERQEHHQASAPFPRPRVRTHQRRYRRRLHSSSSSSSSSSDNAVNTSSSASSHHSSSDERHANETDSSDDSLIANRILDALHHQVRARDLGLDSDDTWSLLDSDDSDSDAGEEEGTKEGTNDDKKFPKCLSKEVPKHKWSITKNVINRQLGMRTRQQEPELFWKRCYGSLHCVKRLELMYKLDEHLGCVNAISFNQTGSRLASGSDDKKIIIWDWPIGKSLLQYSSGHTSNVFQAKFLPMSGDNHIVSSARDGQVRLASLSSSGECRSTRRLAYHNKAVNKLSLLPETPHMFLSAGEDAKVKSIDVRGNKPSTILTVKKGMRRIGLYSVDTNPLNSNEFCVCGVDYYIRLYDKRKIDLNGTPMKKFCPSHIEGTSKYTNVTCALYNHDGTEIIGSYNDENLYLFDTRHSDGADFVHKYEGHRNSATVKSCDFFGSGSEYIMSGSDCGHLFFWDKNTEAIVQFMRGDEKGVVNALVGHPQFPILATSGLDSDVKIWIPSCEQDPEMKDLRRVVAKNIRGRADDQPYPMGVFESHVNMNVSGIQVGHFGERFLGRVDGSRMTSSDSDSDSDGYPHSLQCPTS</sequence>
<feature type="region of interest" description="Disordered" evidence="4">
    <location>
        <begin position="675"/>
        <end position="699"/>
    </location>
</feature>
<feature type="region of interest" description="Disordered" evidence="4">
    <location>
        <begin position="220"/>
        <end position="246"/>
    </location>
</feature>
<dbReference type="PROSITE" id="PS50294">
    <property type="entry name" value="WD_REPEATS_REGION"/>
    <property type="match status" value="1"/>
</dbReference>
<evidence type="ECO:0000313" key="5">
    <source>
        <dbReference type="EMBL" id="KAJ1526708.1"/>
    </source>
</evidence>
<evidence type="ECO:0000256" key="1">
    <source>
        <dbReference type="ARBA" id="ARBA00022574"/>
    </source>
</evidence>
<dbReference type="PANTHER" id="PTHR15574:SF21">
    <property type="entry name" value="DDB1- AND CUL4-ASSOCIATED FACTOR 8"/>
    <property type="match status" value="1"/>
</dbReference>
<name>A0AAV7XPU2_9NEOP</name>
<dbReference type="SMART" id="SM00320">
    <property type="entry name" value="WD40"/>
    <property type="match status" value="7"/>
</dbReference>
<evidence type="ECO:0000256" key="3">
    <source>
        <dbReference type="PROSITE-ProRule" id="PRU00221"/>
    </source>
</evidence>
<evidence type="ECO:0000256" key="4">
    <source>
        <dbReference type="SAM" id="MobiDB-lite"/>
    </source>
</evidence>
<keyword evidence="2" id="KW-0677">Repeat</keyword>
<dbReference type="InterPro" id="IPR036322">
    <property type="entry name" value="WD40_repeat_dom_sf"/>
</dbReference>
<proteinExistence type="predicted"/>
<evidence type="ECO:0000256" key="2">
    <source>
        <dbReference type="ARBA" id="ARBA00022737"/>
    </source>
</evidence>
<dbReference type="Gene3D" id="2.130.10.10">
    <property type="entry name" value="YVTN repeat-like/Quinoprotein amine dehydrogenase"/>
    <property type="match status" value="1"/>
</dbReference>
<dbReference type="PANTHER" id="PTHR15574">
    <property type="entry name" value="WD REPEAT DOMAIN-CONTAINING FAMILY"/>
    <property type="match status" value="1"/>
</dbReference>
<dbReference type="Pfam" id="PF00400">
    <property type="entry name" value="WD40"/>
    <property type="match status" value="3"/>
</dbReference>
<accession>A0AAV7XPU2</accession>
<feature type="compositionally biased region" description="Low complexity" evidence="4">
    <location>
        <begin position="150"/>
        <end position="173"/>
    </location>
</feature>
<feature type="compositionally biased region" description="Polar residues" evidence="4">
    <location>
        <begin position="19"/>
        <end position="36"/>
    </location>
</feature>
<keyword evidence="1 3" id="KW-0853">WD repeat</keyword>